<proteinExistence type="predicted"/>
<gene>
    <name evidence="1" type="ORF">SAMN05216404_12418</name>
</gene>
<reference evidence="1 2" key="1">
    <citation type="submission" date="2016-10" db="EMBL/GenBank/DDBJ databases">
        <authorList>
            <person name="de Groot N.N."/>
        </authorList>
    </citation>
    <scope>NUCLEOTIDE SEQUENCE [LARGE SCALE GENOMIC DNA]</scope>
    <source>
        <strain evidence="1 2">Nl18</strain>
    </source>
</reference>
<sequence length="99" mass="11191">MTWNVEFHPAFAEEYQEFSEEVQDALLSELGLLEKYGPQLNRPHVDTLNASRYANMKELRFSADGGVWRALSPSTRSAKPLCLLQAISRGEVRGNFTDS</sequence>
<dbReference type="AlphaFoldDB" id="A0A1H8PZ44"/>
<accession>A0A1H8PZ44</accession>
<protein>
    <submittedName>
        <fullName evidence="1">Phage derived protein Gp49-like</fullName>
    </submittedName>
</protein>
<name>A0A1H8PZ44_9PROT</name>
<dbReference type="InterPro" id="IPR009241">
    <property type="entry name" value="HigB-like"/>
</dbReference>
<evidence type="ECO:0000313" key="2">
    <source>
        <dbReference type="Proteomes" id="UP000183898"/>
    </source>
</evidence>
<dbReference type="Proteomes" id="UP000183898">
    <property type="component" value="Unassembled WGS sequence"/>
</dbReference>
<organism evidence="1 2">
    <name type="scientific">Nitrosospira multiformis</name>
    <dbReference type="NCBI Taxonomy" id="1231"/>
    <lineage>
        <taxon>Bacteria</taxon>
        <taxon>Pseudomonadati</taxon>
        <taxon>Pseudomonadota</taxon>
        <taxon>Betaproteobacteria</taxon>
        <taxon>Nitrosomonadales</taxon>
        <taxon>Nitrosomonadaceae</taxon>
        <taxon>Nitrosospira</taxon>
    </lineage>
</organism>
<dbReference type="EMBL" id="FOCT01000024">
    <property type="protein sequence ID" value="SEO47008.1"/>
    <property type="molecule type" value="Genomic_DNA"/>
</dbReference>
<evidence type="ECO:0000313" key="1">
    <source>
        <dbReference type="EMBL" id="SEO47008.1"/>
    </source>
</evidence>
<dbReference type="Pfam" id="PF05973">
    <property type="entry name" value="Gp49"/>
    <property type="match status" value="1"/>
</dbReference>